<evidence type="ECO:0000256" key="2">
    <source>
        <dbReference type="ARBA" id="ARBA00012438"/>
    </source>
</evidence>
<proteinExistence type="predicted"/>
<dbReference type="InterPro" id="IPR001789">
    <property type="entry name" value="Sig_transdc_resp-reg_receiver"/>
</dbReference>
<dbReference type="InterPro" id="IPR001610">
    <property type="entry name" value="PAC"/>
</dbReference>
<dbReference type="InterPro" id="IPR035965">
    <property type="entry name" value="PAS-like_dom_sf"/>
</dbReference>
<dbReference type="SMART" id="SM00448">
    <property type="entry name" value="REC"/>
    <property type="match status" value="2"/>
</dbReference>
<dbReference type="InterPro" id="IPR000700">
    <property type="entry name" value="PAS-assoc_C"/>
</dbReference>
<protein>
    <recommendedName>
        <fullName evidence="2">histidine kinase</fullName>
        <ecNumber evidence="2">2.7.13.3</ecNumber>
    </recommendedName>
</protein>
<keyword evidence="7" id="KW-0175">Coiled coil</keyword>
<evidence type="ECO:0000256" key="4">
    <source>
        <dbReference type="ARBA" id="ARBA00022679"/>
    </source>
</evidence>
<dbReference type="EMBL" id="JAGKQQ010000001">
    <property type="protein sequence ID" value="MBP3955790.1"/>
    <property type="molecule type" value="Genomic_DNA"/>
</dbReference>
<dbReference type="Gene3D" id="3.30.450.20">
    <property type="entry name" value="PAS domain"/>
    <property type="match status" value="1"/>
</dbReference>
<dbReference type="InterPro" id="IPR011006">
    <property type="entry name" value="CheY-like_superfamily"/>
</dbReference>
<dbReference type="SMART" id="SM00086">
    <property type="entry name" value="PAC"/>
    <property type="match status" value="1"/>
</dbReference>
<dbReference type="CDD" id="cd00156">
    <property type="entry name" value="REC"/>
    <property type="match status" value="1"/>
</dbReference>
<feature type="modified residue" description="4-aspartylphosphate" evidence="6">
    <location>
        <position position="751"/>
    </location>
</feature>
<dbReference type="Pfam" id="PF02518">
    <property type="entry name" value="HATPase_c"/>
    <property type="match status" value="1"/>
</dbReference>
<feature type="domain" description="Histidine kinase" evidence="8">
    <location>
        <begin position="461"/>
        <end position="679"/>
    </location>
</feature>
<dbReference type="PROSITE" id="PS50109">
    <property type="entry name" value="HIS_KIN"/>
    <property type="match status" value="1"/>
</dbReference>
<dbReference type="InterPro" id="IPR003018">
    <property type="entry name" value="GAF"/>
</dbReference>
<dbReference type="SUPFAM" id="SSF52172">
    <property type="entry name" value="CheY-like"/>
    <property type="match status" value="2"/>
</dbReference>
<evidence type="ECO:0000256" key="7">
    <source>
        <dbReference type="SAM" id="Coils"/>
    </source>
</evidence>
<dbReference type="RefSeq" id="WP_210653850.1">
    <property type="nucleotide sequence ID" value="NZ_JAGKQQ010000001.1"/>
</dbReference>
<dbReference type="InterPro" id="IPR003661">
    <property type="entry name" value="HisK_dim/P_dom"/>
</dbReference>
<evidence type="ECO:0000259" key="10">
    <source>
        <dbReference type="PROSITE" id="PS50113"/>
    </source>
</evidence>
<dbReference type="InterPro" id="IPR036890">
    <property type="entry name" value="HATPase_C_sf"/>
</dbReference>
<evidence type="ECO:0000256" key="6">
    <source>
        <dbReference type="PROSITE-ProRule" id="PRU00169"/>
    </source>
</evidence>
<keyword evidence="12" id="KW-1185">Reference proteome</keyword>
<dbReference type="Gene3D" id="2.10.70.100">
    <property type="match status" value="1"/>
</dbReference>
<dbReference type="SMART" id="SM00065">
    <property type="entry name" value="GAF"/>
    <property type="match status" value="1"/>
</dbReference>
<dbReference type="Gene3D" id="3.30.450.40">
    <property type="match status" value="1"/>
</dbReference>
<feature type="modified residue" description="4-aspartylphosphate" evidence="6">
    <location>
        <position position="56"/>
    </location>
</feature>
<dbReference type="Pfam" id="PF00512">
    <property type="entry name" value="HisKA"/>
    <property type="match status" value="1"/>
</dbReference>
<dbReference type="CDD" id="cd17580">
    <property type="entry name" value="REC_2_DhkD-like"/>
    <property type="match status" value="1"/>
</dbReference>
<dbReference type="Pfam" id="PF13185">
    <property type="entry name" value="GAF_2"/>
    <property type="match status" value="1"/>
</dbReference>
<dbReference type="SUPFAM" id="SSF55874">
    <property type="entry name" value="ATPase domain of HSP90 chaperone/DNA topoisomerase II/histidine kinase"/>
    <property type="match status" value="1"/>
</dbReference>
<dbReference type="EC" id="2.7.13.3" evidence="2"/>
<dbReference type="SUPFAM" id="SSF55785">
    <property type="entry name" value="PYP-like sensor domain (PAS domain)"/>
    <property type="match status" value="1"/>
</dbReference>
<dbReference type="InterPro" id="IPR005467">
    <property type="entry name" value="His_kinase_dom"/>
</dbReference>
<keyword evidence="5" id="KW-0418">Kinase</keyword>
<dbReference type="Proteomes" id="UP000676565">
    <property type="component" value="Unassembled WGS sequence"/>
</dbReference>
<gene>
    <name evidence="11" type="ORF">J8F10_10895</name>
</gene>
<dbReference type="SUPFAM" id="SSF55781">
    <property type="entry name" value="GAF domain-like"/>
    <property type="match status" value="1"/>
</dbReference>
<comment type="catalytic activity">
    <reaction evidence="1">
        <text>ATP + protein L-histidine = ADP + protein N-phospho-L-histidine.</text>
        <dbReference type="EC" id="2.7.13.3"/>
    </reaction>
</comment>
<dbReference type="InterPro" id="IPR036097">
    <property type="entry name" value="HisK_dim/P_sf"/>
</dbReference>
<organism evidence="11 12">
    <name type="scientific">Gemmata palustris</name>
    <dbReference type="NCBI Taxonomy" id="2822762"/>
    <lineage>
        <taxon>Bacteria</taxon>
        <taxon>Pseudomonadati</taxon>
        <taxon>Planctomycetota</taxon>
        <taxon>Planctomycetia</taxon>
        <taxon>Gemmatales</taxon>
        <taxon>Gemmataceae</taxon>
        <taxon>Gemmata</taxon>
    </lineage>
</organism>
<dbReference type="Pfam" id="PF00072">
    <property type="entry name" value="Response_reg"/>
    <property type="match status" value="2"/>
</dbReference>
<dbReference type="PROSITE" id="PS50113">
    <property type="entry name" value="PAC"/>
    <property type="match status" value="1"/>
</dbReference>
<name>A0ABS5BR67_9BACT</name>
<dbReference type="Gene3D" id="3.30.565.10">
    <property type="entry name" value="Histidine kinase-like ATPase, C-terminal domain"/>
    <property type="match status" value="1"/>
</dbReference>
<feature type="coiled-coil region" evidence="7">
    <location>
        <begin position="106"/>
        <end position="133"/>
    </location>
</feature>
<evidence type="ECO:0000256" key="3">
    <source>
        <dbReference type="ARBA" id="ARBA00022553"/>
    </source>
</evidence>
<dbReference type="InterPro" id="IPR029016">
    <property type="entry name" value="GAF-like_dom_sf"/>
</dbReference>
<evidence type="ECO:0000256" key="1">
    <source>
        <dbReference type="ARBA" id="ARBA00000085"/>
    </source>
</evidence>
<dbReference type="PROSITE" id="PS50110">
    <property type="entry name" value="RESPONSE_REGULATORY"/>
    <property type="match status" value="2"/>
</dbReference>
<evidence type="ECO:0000259" key="8">
    <source>
        <dbReference type="PROSITE" id="PS50109"/>
    </source>
</evidence>
<dbReference type="PRINTS" id="PR00344">
    <property type="entry name" value="BCTRLSENSOR"/>
</dbReference>
<dbReference type="SMART" id="SM00387">
    <property type="entry name" value="HATPase_c"/>
    <property type="match status" value="1"/>
</dbReference>
<evidence type="ECO:0000259" key="9">
    <source>
        <dbReference type="PROSITE" id="PS50110"/>
    </source>
</evidence>
<dbReference type="InterPro" id="IPR003594">
    <property type="entry name" value="HATPase_dom"/>
</dbReference>
<keyword evidence="4" id="KW-0808">Transferase</keyword>
<dbReference type="Gene3D" id="1.10.287.130">
    <property type="match status" value="1"/>
</dbReference>
<dbReference type="CDD" id="cd00082">
    <property type="entry name" value="HisKA"/>
    <property type="match status" value="1"/>
</dbReference>
<evidence type="ECO:0000256" key="5">
    <source>
        <dbReference type="ARBA" id="ARBA00022777"/>
    </source>
</evidence>
<sequence>MTATILHLEDSDLDAELIAQRLVRAGVVADLVRARDRAEFQTWVTAARPFDIVLSDYQLPDIDGLEALDLVREYRPDVPFVFVSGALGEERAVETLKLGATDYILKHRLERLVPALERAVKEARERADRHRAEHAAREASERLALAQTAGRSGVFDWLVPEGRVVWSPELEDLYEIPRGSFEGTYAGWERRVVPEDAARVGALIEQCLAARAENVEYEFRVAFPGGRHRWLAGKAKFFYGPHGTPIRMIGINVDIHDRKEIEERLRAGEERLRRQNERLHVLGDAAEALLAANGDPGQMMRDLFARVSEGLELSHYFNYAPSADGSALVLVACAGVPAEEIDAIRRLDFGQAVCGTVAMTRRPLSVNAVQTSADAKVQIVRRFGVRAYACNPLLAGDRFLGTLSFATNTRDRFSDADVDVLRTICHYVAMAKDHQRLAAEARDRAERLKEQDRRKDEFLALLAHELRNPLAPLRNGLQVLKLTEGRGESATRARGMMERQLAHTVRLIDDLLDISRISQNKLNLQRAPVTLAEVVESAVETARPLVDAAGHELTVTLPPEPVVLDADLTRLAQVFSNLLTNSAKYTPQNGHIALDAELGSGSLVVTVRDSGLGIPADYLPRIFDMFSQADRVVERVSGGLGIGLALVKGLVEMHGGTVEARSDGPGTGSTFTVRLPVPARVVETEPEAPAPDPVIARGAKRRVLVVDDNHDAAESLAQLLELLGNEVHIGHDGVEAVEAAERVRPDLILMDVGMPRLNGLDATARIREQSWSSSTTIVALTGWGQDSDRERTTAAGCDGHLVKPVLLADLERVLGDTTRPSKPPAQAGKF</sequence>
<comment type="caution">
    <text evidence="11">The sequence shown here is derived from an EMBL/GenBank/DDBJ whole genome shotgun (WGS) entry which is preliminary data.</text>
</comment>
<dbReference type="Pfam" id="PF08447">
    <property type="entry name" value="PAS_3"/>
    <property type="match status" value="1"/>
</dbReference>
<reference evidence="11 12" key="1">
    <citation type="submission" date="2021-04" db="EMBL/GenBank/DDBJ databases">
        <authorList>
            <person name="Ivanova A."/>
        </authorList>
    </citation>
    <scope>NUCLEOTIDE SEQUENCE [LARGE SCALE GENOMIC DNA]</scope>
    <source>
        <strain evidence="11 12">G18</strain>
    </source>
</reference>
<dbReference type="PANTHER" id="PTHR43547">
    <property type="entry name" value="TWO-COMPONENT HISTIDINE KINASE"/>
    <property type="match status" value="1"/>
</dbReference>
<dbReference type="InterPro" id="IPR004358">
    <property type="entry name" value="Sig_transdc_His_kin-like_C"/>
</dbReference>
<feature type="domain" description="Response regulatory" evidence="9">
    <location>
        <begin position="4"/>
        <end position="121"/>
    </location>
</feature>
<dbReference type="PANTHER" id="PTHR43547:SF2">
    <property type="entry name" value="HYBRID SIGNAL TRANSDUCTION HISTIDINE KINASE C"/>
    <property type="match status" value="1"/>
</dbReference>
<feature type="domain" description="PAC" evidence="10">
    <location>
        <begin position="215"/>
        <end position="267"/>
    </location>
</feature>
<accession>A0ABS5BR67</accession>
<dbReference type="InterPro" id="IPR013655">
    <property type="entry name" value="PAS_fold_3"/>
</dbReference>
<feature type="domain" description="Response regulatory" evidence="9">
    <location>
        <begin position="702"/>
        <end position="818"/>
    </location>
</feature>
<dbReference type="Gene3D" id="3.40.50.2300">
    <property type="match status" value="2"/>
</dbReference>
<dbReference type="SUPFAM" id="SSF47384">
    <property type="entry name" value="Homodimeric domain of signal transducing histidine kinase"/>
    <property type="match status" value="1"/>
</dbReference>
<dbReference type="SMART" id="SM00388">
    <property type="entry name" value="HisKA"/>
    <property type="match status" value="1"/>
</dbReference>
<evidence type="ECO:0000313" key="11">
    <source>
        <dbReference type="EMBL" id="MBP3955790.1"/>
    </source>
</evidence>
<keyword evidence="3 6" id="KW-0597">Phosphoprotein</keyword>
<evidence type="ECO:0000313" key="12">
    <source>
        <dbReference type="Proteomes" id="UP000676565"/>
    </source>
</evidence>